<reference evidence="2" key="1">
    <citation type="submission" date="2020-06" db="EMBL/GenBank/DDBJ databases">
        <title>Unique genomic features of the anaerobic methanotrophic archaea.</title>
        <authorList>
            <person name="Chadwick G.L."/>
            <person name="Skennerton C.T."/>
            <person name="Laso-Perez R."/>
            <person name="Leu A.O."/>
            <person name="Speth D.R."/>
            <person name="Yu H."/>
            <person name="Morgan-Lang C."/>
            <person name="Hatzenpichler R."/>
            <person name="Goudeau D."/>
            <person name="Malmstrom R."/>
            <person name="Brazelton W.J."/>
            <person name="Woyke T."/>
            <person name="Hallam S.J."/>
            <person name="Tyson G.W."/>
            <person name="Wegener G."/>
            <person name="Boetius A."/>
            <person name="Orphan V."/>
        </authorList>
    </citation>
    <scope>NUCLEOTIDE SEQUENCE</scope>
</reference>
<accession>A0A7G9YYA3</accession>
<sequence>MGEKAVRAFLGVIPTLFLITCIVAVFAAALGCTSRVYQKIENKPLTPIN</sequence>
<dbReference type="EMBL" id="MT631527">
    <property type="protein sequence ID" value="QNO52987.1"/>
    <property type="molecule type" value="Genomic_DNA"/>
</dbReference>
<evidence type="ECO:0000313" key="2">
    <source>
        <dbReference type="EMBL" id="QNO52987.1"/>
    </source>
</evidence>
<name>A0A7G9YYA3_9EURY</name>
<dbReference type="AlphaFoldDB" id="A0A7G9YYA3"/>
<dbReference type="PROSITE" id="PS51257">
    <property type="entry name" value="PROKAR_LIPOPROTEIN"/>
    <property type="match status" value="1"/>
</dbReference>
<organism evidence="2">
    <name type="scientific">Candidatus Methanophagaceae archaeon ANME-1 ERB6</name>
    <dbReference type="NCBI Taxonomy" id="2759912"/>
    <lineage>
        <taxon>Archaea</taxon>
        <taxon>Methanobacteriati</taxon>
        <taxon>Methanobacteriota</taxon>
        <taxon>Stenosarchaea group</taxon>
        <taxon>Methanomicrobia</taxon>
        <taxon>Candidatus Methanophagales</taxon>
        <taxon>Candidatus Methanophagaceae</taxon>
    </lineage>
</organism>
<keyword evidence="1" id="KW-0812">Transmembrane</keyword>
<evidence type="ECO:0000256" key="1">
    <source>
        <dbReference type="SAM" id="Phobius"/>
    </source>
</evidence>
<keyword evidence="1" id="KW-0472">Membrane</keyword>
<gene>
    <name evidence="2" type="ORF">FLHAOPAA_00017</name>
</gene>
<keyword evidence="1" id="KW-1133">Transmembrane helix</keyword>
<protein>
    <submittedName>
        <fullName evidence="2">Uncharacterized protein</fullName>
    </submittedName>
</protein>
<proteinExistence type="predicted"/>
<feature type="transmembrane region" description="Helical" evidence="1">
    <location>
        <begin position="6"/>
        <end position="30"/>
    </location>
</feature>